<keyword evidence="6 9" id="KW-0543">Viral nucleoprotein</keyword>
<reference evidence="11 12" key="1">
    <citation type="journal article" date="2019" name="Vet. Microbiol.">
        <title>Novel avian metaavulavirus isolated from birds of the family Columbidae in Taiwan.</title>
        <authorList>
            <person name="Liu Y.P."/>
            <person name="Kuo S.T."/>
            <person name="Chiou C.J."/>
            <person name="Terregino C."/>
            <person name="Tsai H.J."/>
        </authorList>
    </citation>
    <scope>NUCLEOTIDE SEQUENCE [LARGE SCALE GENOMIC DNA]</scope>
    <source>
        <strain evidence="11">APMV/dove/Taiwan/AHRI33/2009</strain>
    </source>
</reference>
<dbReference type="Pfam" id="PF00973">
    <property type="entry name" value="Paramyxo_ncap"/>
    <property type="match status" value="1"/>
</dbReference>
<keyword evidence="8 9" id="KW-0687">Ribonucleoprotein</keyword>
<dbReference type="InterPro" id="IPR002021">
    <property type="entry name" value="Paramyx_ncap"/>
</dbReference>
<evidence type="ECO:0000256" key="1">
    <source>
        <dbReference type="ARBA" id="ARBA00007642"/>
    </source>
</evidence>
<evidence type="ECO:0000256" key="7">
    <source>
        <dbReference type="ARBA" id="ARBA00023200"/>
    </source>
</evidence>
<proteinExistence type="inferred from homology"/>
<keyword evidence="2 9" id="KW-1139">Helical capsid protein</keyword>
<comment type="subcellular location">
    <subcellularLocation>
        <location evidence="9">Virion</location>
    </subcellularLocation>
    <subcellularLocation>
        <location evidence="9">Host cytoplasm</location>
    </subcellularLocation>
</comment>
<evidence type="ECO:0000256" key="3">
    <source>
        <dbReference type="ARBA" id="ARBA00022561"/>
    </source>
</evidence>
<sequence length="461" mass="50110">MSSIFNDYNQLQEQLVKSVSRRVDNASSGLLKVEIPVCVINSSDPEERQQFAVLCLKWLASSVATMPVKQGALLSLLSLHTENMRAHISLSAKSGDASLVILEIDHVDVAQGELQFNPRSGISDDKAQRLLAVSQNLIAGCNNNSPFIDRAIEDDIPTDMTEFLELSYSIAVQVWVAAIKSMTAPDTASESEGRRLAKYQQQGRLSRRAALHGAVRSEIMRIIRSSLAIRHYLIAEIKRAGSMGEQTTAYYAMVGDVAQYIKNAGMTAFFLTLRFGVGTKYPPIAMAAFSGDLSKMSSLIRLYRSKGDVGAYMALLEDPDMSNFAPANYTLLYSYAMGVGSVLEASIGKYQYARTFLNESFFRLGANTAQQQQGALDEKLAAELGLTKEARKEVSKLAAELDLGQAPSAAQVNPVFATGEDREQGANINMAAPLGGALEPPVQASPRTMTEDLDDLPDLES</sequence>
<evidence type="ECO:0000256" key="9">
    <source>
        <dbReference type="RuleBase" id="RU361245"/>
    </source>
</evidence>
<dbReference type="Proteomes" id="UP000680623">
    <property type="component" value="Segment"/>
</dbReference>
<evidence type="ECO:0000256" key="5">
    <source>
        <dbReference type="ARBA" id="ARBA00022884"/>
    </source>
</evidence>
<keyword evidence="4 9" id="KW-0946">Virion</keyword>
<dbReference type="GO" id="GO:0019013">
    <property type="term" value="C:viral nucleocapsid"/>
    <property type="evidence" value="ECO:0007669"/>
    <property type="project" value="UniProtKB-KW"/>
</dbReference>
<evidence type="ECO:0000256" key="4">
    <source>
        <dbReference type="ARBA" id="ARBA00022844"/>
    </source>
</evidence>
<comment type="function">
    <text evidence="9">Forms the helical nucleocapsid (NC), protecting the genome from nucleases.</text>
</comment>
<keyword evidence="7 9" id="KW-1035">Host cytoplasm</keyword>
<name>A0A5J6CUU2_9MONO</name>
<accession>A0A5J6CUU2</accession>
<feature type="compositionally biased region" description="Acidic residues" evidence="10">
    <location>
        <begin position="451"/>
        <end position="461"/>
    </location>
</feature>
<feature type="region of interest" description="Disordered" evidence="10">
    <location>
        <begin position="433"/>
        <end position="461"/>
    </location>
</feature>
<keyword evidence="12" id="KW-1185">Reference proteome</keyword>
<protein>
    <recommendedName>
        <fullName evidence="9">Nucleocapsid</fullName>
    </recommendedName>
    <alternativeName>
        <fullName evidence="9">Nucleocapsid protein</fullName>
    </alternativeName>
</protein>
<evidence type="ECO:0000256" key="6">
    <source>
        <dbReference type="ARBA" id="ARBA00023086"/>
    </source>
</evidence>
<organism evidence="11 12">
    <name type="scientific">avian paramyxovirus 22</name>
    <dbReference type="NCBI Taxonomy" id="2849511"/>
    <lineage>
        <taxon>Viruses</taxon>
        <taxon>Riboviria</taxon>
        <taxon>Orthornavirae</taxon>
        <taxon>Negarnaviricota</taxon>
        <taxon>Haploviricotina</taxon>
        <taxon>Monjiviricetes</taxon>
        <taxon>Mononegavirales</taxon>
        <taxon>Paramyxoviridae</taxon>
        <taxon>Avulavirinae</taxon>
        <taxon>Metaavulavirus</taxon>
        <taxon>Metaavulavirus taiwanense</taxon>
        <taxon>Avian metaavulavirus 22</taxon>
    </lineage>
</organism>
<keyword evidence="5 9" id="KW-0694">RNA-binding</keyword>
<comment type="subunit">
    <text evidence="9">Homomultimer; forms the nucleocapsid. Binds to the viral genomic RNA. N0 interacts with the phosphoprotein (via N-terminus); this interaction allows P to chaperon N0 to avoid N polymerization before encapsidation. Interacts as N-RNA template with the phosphoprotein (via C-terminus); this interaction positions the polymerase on the template.</text>
</comment>
<dbReference type="EMBL" id="MK677430">
    <property type="protein sequence ID" value="QEQ50563.1"/>
    <property type="molecule type" value="Viral_cRNA"/>
</dbReference>
<evidence type="ECO:0000313" key="11">
    <source>
        <dbReference type="EMBL" id="QEQ50563.1"/>
    </source>
</evidence>
<evidence type="ECO:0000256" key="10">
    <source>
        <dbReference type="SAM" id="MobiDB-lite"/>
    </source>
</evidence>
<evidence type="ECO:0000313" key="12">
    <source>
        <dbReference type="Proteomes" id="UP000680623"/>
    </source>
</evidence>
<comment type="similarity">
    <text evidence="1 9">Belongs to the paramyxoviruses nucleocapsid family.</text>
</comment>
<evidence type="ECO:0000256" key="2">
    <source>
        <dbReference type="ARBA" id="ARBA00022497"/>
    </source>
</evidence>
<evidence type="ECO:0000256" key="8">
    <source>
        <dbReference type="ARBA" id="ARBA00023274"/>
    </source>
</evidence>
<keyword evidence="3 9" id="KW-0167">Capsid protein</keyword>